<feature type="non-terminal residue" evidence="1">
    <location>
        <position position="122"/>
    </location>
</feature>
<proteinExistence type="predicted"/>
<dbReference type="AlphaFoldDB" id="X1T413"/>
<name>X1T413_9ZZZZ</name>
<dbReference type="EMBL" id="BARW01015886">
    <property type="protein sequence ID" value="GAJ00028.1"/>
    <property type="molecule type" value="Genomic_DNA"/>
</dbReference>
<gene>
    <name evidence="1" type="ORF">S12H4_27784</name>
</gene>
<reference evidence="1" key="1">
    <citation type="journal article" date="2014" name="Front. Microbiol.">
        <title>High frequency of phylogenetically diverse reductive dehalogenase-homologous genes in deep subseafloor sedimentary metagenomes.</title>
        <authorList>
            <person name="Kawai M."/>
            <person name="Futagami T."/>
            <person name="Toyoda A."/>
            <person name="Takaki Y."/>
            <person name="Nishi S."/>
            <person name="Hori S."/>
            <person name="Arai W."/>
            <person name="Tsubouchi T."/>
            <person name="Morono Y."/>
            <person name="Uchiyama I."/>
            <person name="Ito T."/>
            <person name="Fujiyama A."/>
            <person name="Inagaki F."/>
            <person name="Takami H."/>
        </authorList>
    </citation>
    <scope>NUCLEOTIDE SEQUENCE</scope>
    <source>
        <strain evidence="1">Expedition CK06-06</strain>
    </source>
</reference>
<sequence length="122" mass="12906">MTTDTEEVTNRTIYVNAQTGNDITGDGDIGTPFATVNRAFKGVKNINNYTVTISLSADTFNISPGDFEILESTAGTGSLVIQGQTSNLDTLSTIAAGDSTFVYDITHDGAFANDSLRGLFII</sequence>
<evidence type="ECO:0000313" key="1">
    <source>
        <dbReference type="EMBL" id="GAJ00028.1"/>
    </source>
</evidence>
<accession>X1T413</accession>
<protein>
    <submittedName>
        <fullName evidence="1">Uncharacterized protein</fullName>
    </submittedName>
</protein>
<comment type="caution">
    <text evidence="1">The sequence shown here is derived from an EMBL/GenBank/DDBJ whole genome shotgun (WGS) entry which is preliminary data.</text>
</comment>
<organism evidence="1">
    <name type="scientific">marine sediment metagenome</name>
    <dbReference type="NCBI Taxonomy" id="412755"/>
    <lineage>
        <taxon>unclassified sequences</taxon>
        <taxon>metagenomes</taxon>
        <taxon>ecological metagenomes</taxon>
    </lineage>
</organism>
<dbReference type="Gene3D" id="3.30.1910.20">
    <property type="entry name" value="asparaginyl-tRNA synthetase, N-terminal domain"/>
    <property type="match status" value="1"/>
</dbReference>